<reference evidence="1" key="2">
    <citation type="journal article" date="2015" name="Fish Shellfish Immunol.">
        <title>Early steps in the European eel (Anguilla anguilla)-Vibrio vulnificus interaction in the gills: Role of the RtxA13 toxin.</title>
        <authorList>
            <person name="Callol A."/>
            <person name="Pajuelo D."/>
            <person name="Ebbesson L."/>
            <person name="Teles M."/>
            <person name="MacKenzie S."/>
            <person name="Amaro C."/>
        </authorList>
    </citation>
    <scope>NUCLEOTIDE SEQUENCE</scope>
</reference>
<reference evidence="1" key="1">
    <citation type="submission" date="2014-11" db="EMBL/GenBank/DDBJ databases">
        <authorList>
            <person name="Amaro Gonzalez C."/>
        </authorList>
    </citation>
    <scope>NUCLEOTIDE SEQUENCE</scope>
</reference>
<organism evidence="1">
    <name type="scientific">Anguilla anguilla</name>
    <name type="common">European freshwater eel</name>
    <name type="synonym">Muraena anguilla</name>
    <dbReference type="NCBI Taxonomy" id="7936"/>
    <lineage>
        <taxon>Eukaryota</taxon>
        <taxon>Metazoa</taxon>
        <taxon>Chordata</taxon>
        <taxon>Craniata</taxon>
        <taxon>Vertebrata</taxon>
        <taxon>Euteleostomi</taxon>
        <taxon>Actinopterygii</taxon>
        <taxon>Neopterygii</taxon>
        <taxon>Teleostei</taxon>
        <taxon>Anguilliformes</taxon>
        <taxon>Anguillidae</taxon>
        <taxon>Anguilla</taxon>
    </lineage>
</organism>
<proteinExistence type="predicted"/>
<evidence type="ECO:0000313" key="1">
    <source>
        <dbReference type="EMBL" id="JAH68231.1"/>
    </source>
</evidence>
<dbReference type="EMBL" id="GBXM01040346">
    <property type="protein sequence ID" value="JAH68231.1"/>
    <property type="molecule type" value="Transcribed_RNA"/>
</dbReference>
<name>A0A0E9UR74_ANGAN</name>
<accession>A0A0E9UR74</accession>
<sequence>MRLVKYKSTLSINFNIFDVTIDYLS</sequence>
<protein>
    <submittedName>
        <fullName evidence="1">Uncharacterized protein</fullName>
    </submittedName>
</protein>
<dbReference type="AlphaFoldDB" id="A0A0E9UR74"/>